<keyword evidence="3 6" id="KW-0547">Nucleotide-binding</keyword>
<evidence type="ECO:0000313" key="9">
    <source>
        <dbReference type="EMBL" id="RLM84328.1"/>
    </source>
</evidence>
<dbReference type="GO" id="GO:0004672">
    <property type="term" value="F:protein kinase activity"/>
    <property type="evidence" value="ECO:0007669"/>
    <property type="project" value="InterPro"/>
</dbReference>
<keyword evidence="2" id="KW-0808">Transferase</keyword>
<dbReference type="FunFam" id="3.30.200.20:FF:000182">
    <property type="entry name" value="PTI1-like tyrosine-protein kinase 3"/>
    <property type="match status" value="1"/>
</dbReference>
<dbReference type="Proteomes" id="UP000275267">
    <property type="component" value="Unassembled WGS sequence"/>
</dbReference>
<feature type="compositionally biased region" description="Basic residues" evidence="7">
    <location>
        <begin position="50"/>
        <end position="61"/>
    </location>
</feature>
<accession>A0A3L6QLC4</accession>
<dbReference type="InterPro" id="IPR011009">
    <property type="entry name" value="Kinase-like_dom_sf"/>
</dbReference>
<protein>
    <submittedName>
        <fullName evidence="9">PTI1-like tyrosine-protein kinase 3</fullName>
    </submittedName>
</protein>
<keyword evidence="5 6" id="KW-0067">ATP-binding</keyword>
<dbReference type="PROSITE" id="PS00107">
    <property type="entry name" value="PROTEIN_KINASE_ATP"/>
    <property type="match status" value="1"/>
</dbReference>
<sequence>MTCLAPERPRKSLKLSPPEQETAAGQGRQYGAGRRKRSNRRGGVAAGGIIKKRAEKAKGVVRRGAATNPRHPARDHFASSSATAPTSLRSAPASPPPPPRRPLRPASRRTRGIEPAVDPSQAYRQREVNREVAMRRWFCCTQFHASYREHENELPISPDEKEGNGFAANSDPIKAPPPIEVPELSFEELKEKTDNFGSKALIGEGSYGRVYYAILDSGKHVAVKKLDASTDPELDNEFLRQVSIASKLKHDNFVEMLGYCVEGNQRLVAYEFATMGSLHDILHDISKSQIILVFAHISQKPLAAVAALCVQYESEFRPSMSIVVKALSPLLQHKLQPPPAAAPDAKAPSEYVDFKEKPWLGTKSCST</sequence>
<evidence type="ECO:0000256" key="6">
    <source>
        <dbReference type="PROSITE-ProRule" id="PRU10141"/>
    </source>
</evidence>
<keyword evidence="4" id="KW-0418">Kinase</keyword>
<feature type="region of interest" description="Disordered" evidence="7">
    <location>
        <begin position="1"/>
        <end position="123"/>
    </location>
</feature>
<dbReference type="InterPro" id="IPR017441">
    <property type="entry name" value="Protein_kinase_ATP_BS"/>
</dbReference>
<dbReference type="GO" id="GO:0005524">
    <property type="term" value="F:ATP binding"/>
    <property type="evidence" value="ECO:0007669"/>
    <property type="project" value="UniProtKB-UniRule"/>
</dbReference>
<dbReference type="Gene3D" id="3.30.200.20">
    <property type="entry name" value="Phosphorylase Kinase, domain 1"/>
    <property type="match status" value="1"/>
</dbReference>
<comment type="caution">
    <text evidence="9">The sequence shown here is derived from an EMBL/GenBank/DDBJ whole genome shotgun (WGS) entry which is preliminary data.</text>
</comment>
<evidence type="ECO:0000256" key="3">
    <source>
        <dbReference type="ARBA" id="ARBA00022741"/>
    </source>
</evidence>
<dbReference type="STRING" id="4540.A0A3L6QLC4"/>
<feature type="binding site" evidence="6">
    <location>
        <position position="225"/>
    </location>
    <ligand>
        <name>ATP</name>
        <dbReference type="ChEBI" id="CHEBI:30616"/>
    </ligand>
</feature>
<dbReference type="InterPro" id="IPR052101">
    <property type="entry name" value="Plant_StressResp_Kinase"/>
</dbReference>
<feature type="compositionally biased region" description="Low complexity" evidence="7">
    <location>
        <begin position="78"/>
        <end position="92"/>
    </location>
</feature>
<feature type="domain" description="Protein kinase" evidence="8">
    <location>
        <begin position="196"/>
        <end position="367"/>
    </location>
</feature>
<dbReference type="AlphaFoldDB" id="A0A3L6QLC4"/>
<evidence type="ECO:0000256" key="4">
    <source>
        <dbReference type="ARBA" id="ARBA00022777"/>
    </source>
</evidence>
<evidence type="ECO:0000313" key="10">
    <source>
        <dbReference type="Proteomes" id="UP000275267"/>
    </source>
</evidence>
<dbReference type="EMBL" id="PQIB02000011">
    <property type="protein sequence ID" value="RLM84328.1"/>
    <property type="molecule type" value="Genomic_DNA"/>
</dbReference>
<organism evidence="9 10">
    <name type="scientific">Panicum miliaceum</name>
    <name type="common">Proso millet</name>
    <name type="synonym">Broomcorn millet</name>
    <dbReference type="NCBI Taxonomy" id="4540"/>
    <lineage>
        <taxon>Eukaryota</taxon>
        <taxon>Viridiplantae</taxon>
        <taxon>Streptophyta</taxon>
        <taxon>Embryophyta</taxon>
        <taxon>Tracheophyta</taxon>
        <taxon>Spermatophyta</taxon>
        <taxon>Magnoliopsida</taxon>
        <taxon>Liliopsida</taxon>
        <taxon>Poales</taxon>
        <taxon>Poaceae</taxon>
        <taxon>PACMAD clade</taxon>
        <taxon>Panicoideae</taxon>
        <taxon>Panicodae</taxon>
        <taxon>Paniceae</taxon>
        <taxon>Panicinae</taxon>
        <taxon>Panicum</taxon>
        <taxon>Panicum sect. Panicum</taxon>
    </lineage>
</organism>
<dbReference type="PROSITE" id="PS50011">
    <property type="entry name" value="PROTEIN_KINASE_DOM"/>
    <property type="match status" value="1"/>
</dbReference>
<gene>
    <name evidence="9" type="ORF">C2845_PM04G22270</name>
</gene>
<keyword evidence="1" id="KW-0597">Phosphoprotein</keyword>
<dbReference type="PANTHER" id="PTHR47983">
    <property type="entry name" value="PTO-INTERACTING PROTEIN 1-LIKE"/>
    <property type="match status" value="1"/>
</dbReference>
<dbReference type="OrthoDB" id="4062651at2759"/>
<evidence type="ECO:0000256" key="2">
    <source>
        <dbReference type="ARBA" id="ARBA00022679"/>
    </source>
</evidence>
<feature type="compositionally biased region" description="Low complexity" evidence="7">
    <location>
        <begin position="23"/>
        <end position="32"/>
    </location>
</feature>
<reference evidence="10" key="1">
    <citation type="journal article" date="2019" name="Nat. Commun.">
        <title>The genome of broomcorn millet.</title>
        <authorList>
            <person name="Zou C."/>
            <person name="Miki D."/>
            <person name="Li D."/>
            <person name="Tang Q."/>
            <person name="Xiao L."/>
            <person name="Rajput S."/>
            <person name="Deng P."/>
            <person name="Jia W."/>
            <person name="Huang R."/>
            <person name="Zhang M."/>
            <person name="Sun Y."/>
            <person name="Hu J."/>
            <person name="Fu X."/>
            <person name="Schnable P.S."/>
            <person name="Li F."/>
            <person name="Zhang H."/>
            <person name="Feng B."/>
            <person name="Zhu X."/>
            <person name="Liu R."/>
            <person name="Schnable J.C."/>
            <person name="Zhu J.-K."/>
            <person name="Zhang H."/>
        </authorList>
    </citation>
    <scope>NUCLEOTIDE SEQUENCE [LARGE SCALE GENOMIC DNA]</scope>
</reference>
<keyword evidence="10" id="KW-1185">Reference proteome</keyword>
<feature type="compositionally biased region" description="Basic residues" evidence="7">
    <location>
        <begin position="101"/>
        <end position="110"/>
    </location>
</feature>
<name>A0A3L6QLC4_PANMI</name>
<proteinExistence type="predicted"/>
<evidence type="ECO:0000259" key="8">
    <source>
        <dbReference type="PROSITE" id="PS50011"/>
    </source>
</evidence>
<dbReference type="Pfam" id="PF07714">
    <property type="entry name" value="PK_Tyr_Ser-Thr"/>
    <property type="match status" value="1"/>
</dbReference>
<evidence type="ECO:0000256" key="7">
    <source>
        <dbReference type="SAM" id="MobiDB-lite"/>
    </source>
</evidence>
<evidence type="ECO:0000256" key="1">
    <source>
        <dbReference type="ARBA" id="ARBA00022553"/>
    </source>
</evidence>
<dbReference type="SUPFAM" id="SSF56112">
    <property type="entry name" value="Protein kinase-like (PK-like)"/>
    <property type="match status" value="1"/>
</dbReference>
<dbReference type="PANTHER" id="PTHR47983:SF7">
    <property type="entry name" value="PROTEIN KINASE SUPERFAMILY PROTEIN"/>
    <property type="match status" value="1"/>
</dbReference>
<dbReference type="InterPro" id="IPR001245">
    <property type="entry name" value="Ser-Thr/Tyr_kinase_cat_dom"/>
</dbReference>
<evidence type="ECO:0000256" key="5">
    <source>
        <dbReference type="ARBA" id="ARBA00022840"/>
    </source>
</evidence>
<dbReference type="InterPro" id="IPR000719">
    <property type="entry name" value="Prot_kinase_dom"/>
</dbReference>